<dbReference type="Gene3D" id="6.10.140.2220">
    <property type="match status" value="1"/>
</dbReference>
<dbReference type="GO" id="GO:0008170">
    <property type="term" value="F:N-methyltransferase activity"/>
    <property type="evidence" value="ECO:0007669"/>
    <property type="project" value="UniProtKB-ARBA"/>
</dbReference>
<dbReference type="OrthoDB" id="265717at2759"/>
<evidence type="ECO:0000313" key="2">
    <source>
        <dbReference type="EMBL" id="GFG30930.1"/>
    </source>
</evidence>
<sequence length="501" mass="56472">MLVYGVCMRFRYLVASRDLRPGEIIMIVDPLVVGPPQCCQPLCLGCYKKLDLEVNTYRCEGCGWPQCGRDCPGRGTEYGHSGAECQLYETVRHKLLAADSSKLTPLYLVVVPLRCLLLQSDTEKWRTLLTMESHNEIRQKLPAIWRNNQDNVVNRIRKEWGMVQYEEDLIHTICGILEVNSFEVGQEGVSIRALYPQAFYMAHDCVPNTGHTDDKSFRLRVRASTKIHKGSSIYLSYAYTFQGTLKRRDHLKESKFFDCTCARCSDPTELGTYAGALKCPQCPTGIVLSTAPLDRDADWRCNNNACTGYTVPARSVRHLVDKIGDEVEALDESSIPALEAFITRYQNVLHPNHYHCLGVLHLLCQLYGKAPGFLINNLTEAQLRHKRNLCRQLLKVVDVLEPGYTVQGMGEVNKTGLTIGAGVLLYELHAPLMVLTTRGVEAHTISYRDLRSRLKEVAACLEQSSIILSFEPETSNEGMIGRAAKDALMRVREWQRIIAKS</sequence>
<dbReference type="SUPFAM" id="SSF82199">
    <property type="entry name" value="SET domain"/>
    <property type="match status" value="1"/>
</dbReference>
<evidence type="ECO:0000313" key="3">
    <source>
        <dbReference type="Proteomes" id="UP000502823"/>
    </source>
</evidence>
<dbReference type="Pfam" id="PF00856">
    <property type="entry name" value="SET"/>
    <property type="match status" value="1"/>
</dbReference>
<dbReference type="InParanoid" id="A0A6L2PHM0"/>
<name>A0A6L2PHM0_COPFO</name>
<dbReference type="Proteomes" id="UP000502823">
    <property type="component" value="Unassembled WGS sequence"/>
</dbReference>
<dbReference type="EMBL" id="BLKM01000265">
    <property type="protein sequence ID" value="GFG30930.1"/>
    <property type="molecule type" value="Genomic_DNA"/>
</dbReference>
<dbReference type="InterPro" id="IPR001214">
    <property type="entry name" value="SET_dom"/>
</dbReference>
<evidence type="ECO:0000259" key="1">
    <source>
        <dbReference type="PROSITE" id="PS51379"/>
    </source>
</evidence>
<dbReference type="Gene3D" id="2.170.270.10">
    <property type="entry name" value="SET domain"/>
    <property type="match status" value="1"/>
</dbReference>
<dbReference type="GO" id="GO:0008757">
    <property type="term" value="F:S-adenosylmethionine-dependent methyltransferase activity"/>
    <property type="evidence" value="ECO:0007669"/>
    <property type="project" value="UniProtKB-ARBA"/>
</dbReference>
<dbReference type="GO" id="GO:0008276">
    <property type="term" value="F:protein methyltransferase activity"/>
    <property type="evidence" value="ECO:0007669"/>
    <property type="project" value="UniProtKB-ARBA"/>
</dbReference>
<dbReference type="PANTHER" id="PTHR46455:SF5">
    <property type="entry name" value="SET AND MYND DOMAIN CONTAINING, ARTHROPOD-SPECIFIC, MEMBER 4, ISOFORM A"/>
    <property type="match status" value="1"/>
</dbReference>
<dbReference type="InterPro" id="IPR046341">
    <property type="entry name" value="SET_dom_sf"/>
</dbReference>
<protein>
    <recommendedName>
        <fullName evidence="1">4Fe-4S ferredoxin-type domain-containing protein</fullName>
    </recommendedName>
</protein>
<accession>A0A6L2PHM0</accession>
<proteinExistence type="predicted"/>
<dbReference type="FunCoup" id="A0A6L2PHM0">
    <property type="interactions" value="6"/>
</dbReference>
<organism evidence="2 3">
    <name type="scientific">Coptotermes formosanus</name>
    <name type="common">Formosan subterranean termite</name>
    <dbReference type="NCBI Taxonomy" id="36987"/>
    <lineage>
        <taxon>Eukaryota</taxon>
        <taxon>Metazoa</taxon>
        <taxon>Ecdysozoa</taxon>
        <taxon>Arthropoda</taxon>
        <taxon>Hexapoda</taxon>
        <taxon>Insecta</taxon>
        <taxon>Pterygota</taxon>
        <taxon>Neoptera</taxon>
        <taxon>Polyneoptera</taxon>
        <taxon>Dictyoptera</taxon>
        <taxon>Blattodea</taxon>
        <taxon>Blattoidea</taxon>
        <taxon>Termitoidae</taxon>
        <taxon>Rhinotermitidae</taxon>
        <taxon>Coptotermes</taxon>
    </lineage>
</organism>
<dbReference type="PROSITE" id="PS51379">
    <property type="entry name" value="4FE4S_FER_2"/>
    <property type="match status" value="1"/>
</dbReference>
<dbReference type="AlphaFoldDB" id="A0A6L2PHM0"/>
<dbReference type="InterPro" id="IPR017896">
    <property type="entry name" value="4Fe4S_Fe-S-bd"/>
</dbReference>
<comment type="caution">
    <text evidence="2">The sequence shown here is derived from an EMBL/GenBank/DDBJ whole genome shotgun (WGS) entry which is preliminary data.</text>
</comment>
<dbReference type="InterPro" id="IPR053010">
    <property type="entry name" value="SET_SmydA-8"/>
</dbReference>
<reference evidence="3" key="1">
    <citation type="submission" date="2020-01" db="EMBL/GenBank/DDBJ databases">
        <title>Draft genome sequence of the Termite Coptotermes fromosanus.</title>
        <authorList>
            <person name="Itakura S."/>
            <person name="Yosikawa Y."/>
            <person name="Umezawa K."/>
        </authorList>
    </citation>
    <scope>NUCLEOTIDE SEQUENCE [LARGE SCALE GENOMIC DNA]</scope>
</reference>
<dbReference type="PANTHER" id="PTHR46455">
    <property type="entry name" value="SET AND MYND DOMAIN CONTAINING, ARTHROPOD-SPECIFIC, MEMBER 4, ISOFORM A"/>
    <property type="match status" value="1"/>
</dbReference>
<dbReference type="Gene3D" id="1.10.220.160">
    <property type="match status" value="1"/>
</dbReference>
<dbReference type="CDD" id="cd20071">
    <property type="entry name" value="SET_SMYD"/>
    <property type="match status" value="1"/>
</dbReference>
<keyword evidence="3" id="KW-1185">Reference proteome</keyword>
<gene>
    <name evidence="2" type="ORF">Cfor_12997</name>
</gene>
<feature type="domain" description="4Fe-4S ferredoxin-type" evidence="1">
    <location>
        <begin position="50"/>
        <end position="81"/>
    </location>
</feature>